<dbReference type="EMBL" id="CADIKF010000070">
    <property type="protein sequence ID" value="CAB3770374.1"/>
    <property type="molecule type" value="Genomic_DNA"/>
</dbReference>
<protein>
    <submittedName>
        <fullName evidence="1">Uncharacterized protein</fullName>
    </submittedName>
</protein>
<gene>
    <name evidence="1" type="ORF">LMG29739_05771</name>
</gene>
<proteinExistence type="predicted"/>
<sequence length="375" mass="40944">MPERILQRPFLRLLCGAGLNRLCADALLIQFPDDLSSSRTQVAAERFRVARRTGARGARAHARARRRPSASCLSVYRNARRRQDHAVAHLRQSAQLRDWGDRHAVRRMPRVSGDRRRALCRLCRDGCGEQSRGRRNGGAAGTRGVCAGRCALQGLYDRRSAHAHQSRVQRDVEDAGRAAGACQIHSGNHRSAENSGYGALALSAVQSEADARRPYRVSSRAHSWRRADHVRSASVAAAGARGGRVDARCVVVDRSGHCLFGEPGDRGRGARHAGRARSELSDPARRCFGGRRRRRGVVRGRRDGAAQPVVFHRAAGSRQPAAPGRVGAVRAVVGTRRMAGGRRFAALRRNVESRAGATVLSDCDDRPQRTGARAR</sequence>
<dbReference type="Proteomes" id="UP000494329">
    <property type="component" value="Unassembled WGS sequence"/>
</dbReference>
<name>A0A6J5EWL2_9BURK</name>
<accession>A0A6J5EWL2</accession>
<dbReference type="AlphaFoldDB" id="A0A6J5EWL2"/>
<evidence type="ECO:0000313" key="1">
    <source>
        <dbReference type="EMBL" id="CAB3770374.1"/>
    </source>
</evidence>
<organism evidence="1 2">
    <name type="scientific">Paraburkholderia solisilvae</name>
    <dbReference type="NCBI Taxonomy" id="624376"/>
    <lineage>
        <taxon>Bacteria</taxon>
        <taxon>Pseudomonadati</taxon>
        <taxon>Pseudomonadota</taxon>
        <taxon>Betaproteobacteria</taxon>
        <taxon>Burkholderiales</taxon>
        <taxon>Burkholderiaceae</taxon>
        <taxon>Paraburkholderia</taxon>
    </lineage>
</organism>
<evidence type="ECO:0000313" key="2">
    <source>
        <dbReference type="Proteomes" id="UP000494329"/>
    </source>
</evidence>
<reference evidence="1 2" key="1">
    <citation type="submission" date="2020-04" db="EMBL/GenBank/DDBJ databases">
        <authorList>
            <person name="De Canck E."/>
        </authorList>
    </citation>
    <scope>NUCLEOTIDE SEQUENCE [LARGE SCALE GENOMIC DNA]</scope>
    <source>
        <strain evidence="1 2">LMG 29739</strain>
    </source>
</reference>
<keyword evidence="2" id="KW-1185">Reference proteome</keyword>